<protein>
    <submittedName>
        <fullName evidence="2">Uncharacterized protein</fullName>
    </submittedName>
</protein>
<dbReference type="EMBL" id="ML213592">
    <property type="protein sequence ID" value="TFK42444.1"/>
    <property type="molecule type" value="Genomic_DNA"/>
</dbReference>
<evidence type="ECO:0000313" key="3">
    <source>
        <dbReference type="Proteomes" id="UP000308652"/>
    </source>
</evidence>
<feature type="region of interest" description="Disordered" evidence="1">
    <location>
        <begin position="243"/>
        <end position="292"/>
    </location>
</feature>
<evidence type="ECO:0000313" key="2">
    <source>
        <dbReference type="EMBL" id="TFK42444.1"/>
    </source>
</evidence>
<reference evidence="2 3" key="1">
    <citation type="journal article" date="2019" name="Nat. Ecol. Evol.">
        <title>Megaphylogeny resolves global patterns of mushroom evolution.</title>
        <authorList>
            <person name="Varga T."/>
            <person name="Krizsan K."/>
            <person name="Foldi C."/>
            <person name="Dima B."/>
            <person name="Sanchez-Garcia M."/>
            <person name="Sanchez-Ramirez S."/>
            <person name="Szollosi G.J."/>
            <person name="Szarkandi J.G."/>
            <person name="Papp V."/>
            <person name="Albert L."/>
            <person name="Andreopoulos W."/>
            <person name="Angelini C."/>
            <person name="Antonin V."/>
            <person name="Barry K.W."/>
            <person name="Bougher N.L."/>
            <person name="Buchanan P."/>
            <person name="Buyck B."/>
            <person name="Bense V."/>
            <person name="Catcheside P."/>
            <person name="Chovatia M."/>
            <person name="Cooper J."/>
            <person name="Damon W."/>
            <person name="Desjardin D."/>
            <person name="Finy P."/>
            <person name="Geml J."/>
            <person name="Haridas S."/>
            <person name="Hughes K."/>
            <person name="Justo A."/>
            <person name="Karasinski D."/>
            <person name="Kautmanova I."/>
            <person name="Kiss B."/>
            <person name="Kocsube S."/>
            <person name="Kotiranta H."/>
            <person name="LaButti K.M."/>
            <person name="Lechner B.E."/>
            <person name="Liimatainen K."/>
            <person name="Lipzen A."/>
            <person name="Lukacs Z."/>
            <person name="Mihaltcheva S."/>
            <person name="Morgado L.N."/>
            <person name="Niskanen T."/>
            <person name="Noordeloos M.E."/>
            <person name="Ohm R.A."/>
            <person name="Ortiz-Santana B."/>
            <person name="Ovrebo C."/>
            <person name="Racz N."/>
            <person name="Riley R."/>
            <person name="Savchenko A."/>
            <person name="Shiryaev A."/>
            <person name="Soop K."/>
            <person name="Spirin V."/>
            <person name="Szebenyi C."/>
            <person name="Tomsovsky M."/>
            <person name="Tulloss R.E."/>
            <person name="Uehling J."/>
            <person name="Grigoriev I.V."/>
            <person name="Vagvolgyi C."/>
            <person name="Papp T."/>
            <person name="Martin F.M."/>
            <person name="Miettinen O."/>
            <person name="Hibbett D.S."/>
            <person name="Nagy L.G."/>
        </authorList>
    </citation>
    <scope>NUCLEOTIDE SEQUENCE [LARGE SCALE GENOMIC DNA]</scope>
    <source>
        <strain evidence="2 3">CBS 166.37</strain>
    </source>
</reference>
<keyword evidence="3" id="KW-1185">Reference proteome</keyword>
<name>A0A5C3MAE0_9AGAR</name>
<gene>
    <name evidence="2" type="ORF">BDQ12DRAFT_275293</name>
</gene>
<sequence length="292" mass="33299">MSSTTFDSLLSYTAVSPPGTAIQKAADLLIELFEKECQVITESYHAEQHNLEQLLKRYQDDFHAAQSLELSNLAEARQRLFDLNVQFSQFRQTIVNGVDISHMWELESSLTHVRDECDSLRSKLATAHREAESRKCTEELRKKDLDILKLNLVQFGIVCQDENLLAFGPVWQSILKELGIHGLGLRTPEQLRVTLDNLASKLRRDHMFYVDIENRLRISEEGHQQDLLKYKAEIASLKSHLSSLTGNPNDSVQRPSSLRHSLSHQTASSTQLQTSFQPYTFPSVQQRSPSHT</sequence>
<accession>A0A5C3MAE0</accession>
<proteinExistence type="predicted"/>
<evidence type="ECO:0000256" key="1">
    <source>
        <dbReference type="SAM" id="MobiDB-lite"/>
    </source>
</evidence>
<dbReference type="Proteomes" id="UP000308652">
    <property type="component" value="Unassembled WGS sequence"/>
</dbReference>
<organism evidence="2 3">
    <name type="scientific">Crucibulum laeve</name>
    <dbReference type="NCBI Taxonomy" id="68775"/>
    <lineage>
        <taxon>Eukaryota</taxon>
        <taxon>Fungi</taxon>
        <taxon>Dikarya</taxon>
        <taxon>Basidiomycota</taxon>
        <taxon>Agaricomycotina</taxon>
        <taxon>Agaricomycetes</taxon>
        <taxon>Agaricomycetidae</taxon>
        <taxon>Agaricales</taxon>
        <taxon>Agaricineae</taxon>
        <taxon>Nidulariaceae</taxon>
        <taxon>Crucibulum</taxon>
    </lineage>
</organism>
<dbReference type="OrthoDB" id="3050337at2759"/>
<dbReference type="AlphaFoldDB" id="A0A5C3MAE0"/>